<gene>
    <name evidence="3" type="ORF">SLUN_27875</name>
</gene>
<keyword evidence="2" id="KW-0472">Membrane</keyword>
<protein>
    <submittedName>
        <fullName evidence="3">Uncharacterized protein</fullName>
    </submittedName>
</protein>
<evidence type="ECO:0000256" key="2">
    <source>
        <dbReference type="SAM" id="Phobius"/>
    </source>
</evidence>
<dbReference type="KEGG" id="slk:SLUN_27875"/>
<dbReference type="AlphaFoldDB" id="A0A2R4T8J4"/>
<feature type="transmembrane region" description="Helical" evidence="2">
    <location>
        <begin position="164"/>
        <end position="187"/>
    </location>
</feature>
<organism evidence="3 4">
    <name type="scientific">Streptomyces lunaelactis</name>
    <dbReference type="NCBI Taxonomy" id="1535768"/>
    <lineage>
        <taxon>Bacteria</taxon>
        <taxon>Bacillati</taxon>
        <taxon>Actinomycetota</taxon>
        <taxon>Actinomycetes</taxon>
        <taxon>Kitasatosporales</taxon>
        <taxon>Streptomycetaceae</taxon>
        <taxon>Streptomyces</taxon>
    </lineage>
</organism>
<accession>A0A2R4T8J4</accession>
<evidence type="ECO:0000313" key="3">
    <source>
        <dbReference type="EMBL" id="AVZ75455.1"/>
    </source>
</evidence>
<feature type="compositionally biased region" description="Low complexity" evidence="1">
    <location>
        <begin position="30"/>
        <end position="48"/>
    </location>
</feature>
<keyword evidence="4" id="KW-1185">Reference proteome</keyword>
<keyword evidence="2" id="KW-1133">Transmembrane helix</keyword>
<feature type="compositionally biased region" description="Acidic residues" evidence="1">
    <location>
        <begin position="49"/>
        <end position="68"/>
    </location>
</feature>
<evidence type="ECO:0000256" key="1">
    <source>
        <dbReference type="SAM" id="MobiDB-lite"/>
    </source>
</evidence>
<reference evidence="3 4" key="1">
    <citation type="submission" date="2018-01" db="EMBL/GenBank/DDBJ databases">
        <title>Complete genome sequence of Streptomyces lunaelactis MM109T, a Ferroverdin A producer isolated from cave moonmilk deposits.</title>
        <authorList>
            <person name="Naome A."/>
            <person name="Martinet L."/>
            <person name="Maciejewska M."/>
            <person name="Anderssen S."/>
            <person name="Adam D."/>
            <person name="Tenconi E."/>
            <person name="Deflandre B."/>
            <person name="Arguelles-Arias A."/>
            <person name="Calusinska M."/>
            <person name="Copieters W."/>
            <person name="Karim L."/>
            <person name="Hanikenne M."/>
            <person name="Baurain D."/>
            <person name="van Wezel G."/>
            <person name="Smargiasso N."/>
            <person name="de Pauw E."/>
            <person name="Delfosse P."/>
            <person name="Rigali S."/>
        </authorList>
    </citation>
    <scope>NUCLEOTIDE SEQUENCE [LARGE SCALE GENOMIC DNA]</scope>
    <source>
        <strain evidence="3 4">MM109</strain>
    </source>
</reference>
<feature type="region of interest" description="Disordered" evidence="1">
    <location>
        <begin position="1"/>
        <end position="74"/>
    </location>
</feature>
<dbReference type="Proteomes" id="UP000244201">
    <property type="component" value="Chromosome"/>
</dbReference>
<dbReference type="OrthoDB" id="3853425at2"/>
<name>A0A2R4T8J4_9ACTN</name>
<keyword evidence="2" id="KW-0812">Transmembrane</keyword>
<feature type="transmembrane region" description="Helical" evidence="2">
    <location>
        <begin position="77"/>
        <end position="99"/>
    </location>
</feature>
<evidence type="ECO:0000313" key="4">
    <source>
        <dbReference type="Proteomes" id="UP000244201"/>
    </source>
</evidence>
<dbReference type="EMBL" id="CP026304">
    <property type="protein sequence ID" value="AVZ75455.1"/>
    <property type="molecule type" value="Genomic_DNA"/>
</dbReference>
<sequence>MRRMNPSETKETTDATGTAEATVAKDKATAETVEPTEAARTVSAADESAVADEAEAEQDHDADDEDAEEAPRASSGIGAAAAAVVAAGLGVVALSGSWVGKVAAERQTLIGQIETSQTGSPAQQISALYGDAWHTTALVNGVFALLALIVGAAVFAWPQKAGWVRAFAVAGVVLGVLGLIVSAGMYFDFFLDLPSAGAGTGS</sequence>
<feature type="transmembrane region" description="Helical" evidence="2">
    <location>
        <begin position="137"/>
        <end position="157"/>
    </location>
</feature>
<proteinExistence type="predicted"/>